<evidence type="ECO:0000313" key="3">
    <source>
        <dbReference type="Proteomes" id="UP001500220"/>
    </source>
</evidence>
<reference evidence="3" key="1">
    <citation type="journal article" date="2019" name="Int. J. Syst. Evol. Microbiol.">
        <title>The Global Catalogue of Microorganisms (GCM) 10K type strain sequencing project: providing services to taxonomists for standard genome sequencing and annotation.</title>
        <authorList>
            <consortium name="The Broad Institute Genomics Platform"/>
            <consortium name="The Broad Institute Genome Sequencing Center for Infectious Disease"/>
            <person name="Wu L."/>
            <person name="Ma J."/>
        </authorList>
    </citation>
    <scope>NUCLEOTIDE SEQUENCE [LARGE SCALE GENOMIC DNA]</scope>
    <source>
        <strain evidence="3">JCM 10664</strain>
    </source>
</reference>
<evidence type="ECO:0000256" key="1">
    <source>
        <dbReference type="SAM" id="MobiDB-lite"/>
    </source>
</evidence>
<name>A0ABP3N534_9PSEU</name>
<evidence type="ECO:0000313" key="2">
    <source>
        <dbReference type="EMBL" id="GAA0536054.1"/>
    </source>
</evidence>
<dbReference type="Proteomes" id="UP001500220">
    <property type="component" value="Unassembled WGS sequence"/>
</dbReference>
<keyword evidence="3" id="KW-1185">Reference proteome</keyword>
<evidence type="ECO:0008006" key="4">
    <source>
        <dbReference type="Google" id="ProtNLM"/>
    </source>
</evidence>
<accession>A0ABP3N534</accession>
<protein>
    <recommendedName>
        <fullName evidence="4">Guanylate cyclase domain-containing protein</fullName>
    </recommendedName>
</protein>
<sequence>MDHELELPDSTRALGEYRGILAVDVHCFGRHNDAQQKMITDLLPEIIQQSASRAGLPQLWDGHFRAPRGDGYLFGFHVDLVSAVVDRFFDALQGAMRQRAAQFRAAEITLRVRTSLHLGPVQSFDALLTDSPSGKVMVDTGRMVDADSVRALLDHSDPNVTFVASVISNAVMEHVVRAGRTARKPSEFVEAPLQVDAKDYSGVGYLRVPAPSQKLLSSGLLFGQPEPDPEPTAEKRAIAGTANDVHGRADNVAQTHDVSGGINQGMQNRGIVVKGNGNTTAGHGIDQSKDKQEFSGHFYTHGDANFGPSSGRRINTDDTVGR</sequence>
<dbReference type="EMBL" id="BAAAHC010000019">
    <property type="protein sequence ID" value="GAA0536054.1"/>
    <property type="molecule type" value="Genomic_DNA"/>
</dbReference>
<gene>
    <name evidence="2" type="ORF">GCM10009545_43410</name>
</gene>
<proteinExistence type="predicted"/>
<comment type="caution">
    <text evidence="2">The sequence shown here is derived from an EMBL/GenBank/DDBJ whole genome shotgun (WGS) entry which is preliminary data.</text>
</comment>
<organism evidence="2 3">
    <name type="scientific">Saccharopolyspora thermophila</name>
    <dbReference type="NCBI Taxonomy" id="89367"/>
    <lineage>
        <taxon>Bacteria</taxon>
        <taxon>Bacillati</taxon>
        <taxon>Actinomycetota</taxon>
        <taxon>Actinomycetes</taxon>
        <taxon>Pseudonocardiales</taxon>
        <taxon>Pseudonocardiaceae</taxon>
        <taxon>Saccharopolyspora</taxon>
    </lineage>
</organism>
<feature type="region of interest" description="Disordered" evidence="1">
    <location>
        <begin position="255"/>
        <end position="322"/>
    </location>
</feature>